<evidence type="ECO:0000256" key="4">
    <source>
        <dbReference type="ARBA" id="ARBA00012483"/>
    </source>
</evidence>
<feature type="transmembrane region" description="Helical" evidence="15">
    <location>
        <begin position="842"/>
        <end position="862"/>
    </location>
</feature>
<dbReference type="Proteomes" id="UP001159364">
    <property type="component" value="Linkage Group LG04"/>
</dbReference>
<dbReference type="InterPro" id="IPR013083">
    <property type="entry name" value="Znf_RING/FYVE/PHD"/>
</dbReference>
<evidence type="ECO:0000256" key="8">
    <source>
        <dbReference type="ARBA" id="ARBA00022771"/>
    </source>
</evidence>
<evidence type="ECO:0000256" key="9">
    <source>
        <dbReference type="ARBA" id="ARBA00022786"/>
    </source>
</evidence>
<feature type="transmembrane region" description="Helical" evidence="15">
    <location>
        <begin position="883"/>
        <end position="912"/>
    </location>
</feature>
<gene>
    <name evidence="18" type="ORF">K2173_012629</name>
</gene>
<feature type="compositionally biased region" description="Polar residues" evidence="14">
    <location>
        <begin position="1073"/>
        <end position="1084"/>
    </location>
</feature>
<dbReference type="Gene3D" id="3.30.40.10">
    <property type="entry name" value="Zinc/RING finger domain, C3HC4 (zinc finger)"/>
    <property type="match status" value="1"/>
</dbReference>
<evidence type="ECO:0000256" key="1">
    <source>
        <dbReference type="ARBA" id="ARBA00000900"/>
    </source>
</evidence>
<evidence type="ECO:0000256" key="6">
    <source>
        <dbReference type="ARBA" id="ARBA00022692"/>
    </source>
</evidence>
<comment type="catalytic activity">
    <reaction evidence="1">
        <text>S-ubiquitinyl-[E2 ubiquitin-conjugating enzyme]-L-cysteine + [acceptor protein]-L-lysine = [E2 ubiquitin-conjugating enzyme]-L-cysteine + N(6)-ubiquitinyl-[acceptor protein]-L-lysine.</text>
        <dbReference type="EC" id="2.3.2.27"/>
    </reaction>
</comment>
<evidence type="ECO:0000313" key="18">
    <source>
        <dbReference type="EMBL" id="KAJ8767071.1"/>
    </source>
</evidence>
<sequence>MEIASAAASPNRHVENNNGLNSPSSLSLSNSALASIEKEESNGASISSAARYDEEEEEEDVCRICRNPGDVENPLRYPCACSGSIKFVHQDCLLQWLNHSNARQCEVCKHAFSFSPVYAENAPARLPFQEFIVGMAMKACHVLQFFLRLSFVLSVWLLIIPFITFWIWRLAFVRSFVEAQRLFLSHISTTVILTDCLHGFLLSASIVFIFLGATSLRDYFRHLRELGGQDADREDEGDRNGARAARQLPGQGNRNFAGEANAEDAAGAQGIAGAGQIIRRNAENVAARWEMQAARLEAHVEQMFDGLDDADGAEDVPFDELVGMQGPVFHLVENAFTVLASNMIFLVVVIFVPFSLGRIILYYISWLLSSASGPLLSTVMPITDTALSLANITLKNALTAVTNLTSEGQDVGLLNQVANVLKVNVSGMNEVSNNISSTPPTDLLNGASVGTSRLSDVGTLAIGYMFVFSLVFFYLGIVALIRYTRGEPLTVGRLYGIASIAETIPSLLRQFLAAMRHLMTMIKVAFLLVIELGVFPLMCGWWLDVCTIRMFGKTMAQRVQFFSISPLASSLVHWVVGIVYMLQISIFVSLLRGVLRNGVLYFLRDPADPNYNPFRDLIDDPVHKHACRVLLSVAVYGSLIVMLVFLPVKLAMRMAPSIFPLDISVSDPFTEIPADILLFQVCIPFAMEHFKLRITIKSLLRYWFTAVGWVLGLTDFLLPRPEDNGGQDNINGEPGRQDRVQAVQLGGQDRALEGLAAADDPNRDILVAEGSNAAEEYDSHEQSDSDRYNFVLRIVLLLIIAWMTLLIFNSALVVVPVSIGRALFNAIPLLPITHGIKCNDIYAFIIGSYLIWTTLAGARYFIGHIRTKRAAVLFGQIWKWCAIVLKSSALLSIWIFVIPVLIGLLFELLVIVPMRVPVDESPVFLLYQDWAMGLIFLKIWTRLVMLDHMMPLVDESWRIKFERVREDGFSRLQGLWVLREIVFPIIIKLLTALCVPYVLAKGVFPVFGYSLVVNSAVYRLSWIGCLCFSLMCFCAKKFHVWFTNLHNSIRDDRYLIGRRLHNFGEDGVEKQNEAGTSSDAQSSDLWGRHDREADIGLRLRRANHQEA</sequence>
<organism evidence="18 19">
    <name type="scientific">Erythroxylum novogranatense</name>
    <dbReference type="NCBI Taxonomy" id="1862640"/>
    <lineage>
        <taxon>Eukaryota</taxon>
        <taxon>Viridiplantae</taxon>
        <taxon>Streptophyta</taxon>
        <taxon>Embryophyta</taxon>
        <taxon>Tracheophyta</taxon>
        <taxon>Spermatophyta</taxon>
        <taxon>Magnoliopsida</taxon>
        <taxon>eudicotyledons</taxon>
        <taxon>Gunneridae</taxon>
        <taxon>Pentapetalae</taxon>
        <taxon>rosids</taxon>
        <taxon>fabids</taxon>
        <taxon>Malpighiales</taxon>
        <taxon>Erythroxylaceae</taxon>
        <taxon>Erythroxylum</taxon>
    </lineage>
</organism>
<dbReference type="FunFam" id="3.30.40.10:FF:000288">
    <property type="entry name" value="Probable E3 ubiquitin ligase SUD1"/>
    <property type="match status" value="1"/>
</dbReference>
<feature type="transmembrane region" description="Helical" evidence="15">
    <location>
        <begin position="790"/>
        <end position="812"/>
    </location>
</feature>
<feature type="transmembrane region" description="Helical" evidence="15">
    <location>
        <begin position="461"/>
        <end position="481"/>
    </location>
</feature>
<keyword evidence="10" id="KW-0862">Zinc</keyword>
<dbReference type="PROSITE" id="PS50089">
    <property type="entry name" value="ZF_RING_2"/>
    <property type="match status" value="1"/>
</dbReference>
<feature type="transmembrane region" description="Helical" evidence="15">
    <location>
        <begin position="187"/>
        <end position="211"/>
    </location>
</feature>
<keyword evidence="19" id="KW-1185">Reference proteome</keyword>
<feature type="transmembrane region" description="Helical" evidence="15">
    <location>
        <begin position="981"/>
        <end position="1004"/>
    </location>
</feature>
<dbReference type="PANTHER" id="PTHR13145:SF0">
    <property type="entry name" value="E3 UBIQUITIN-PROTEIN LIGASE MARCHF6"/>
    <property type="match status" value="1"/>
</dbReference>
<keyword evidence="5" id="KW-0808">Transferase</keyword>
<evidence type="ECO:0000256" key="3">
    <source>
        <dbReference type="ARBA" id="ARBA00004906"/>
    </source>
</evidence>
<feature type="transmembrane region" description="Helical" evidence="15">
    <location>
        <begin position="629"/>
        <end position="648"/>
    </location>
</feature>
<dbReference type="SUPFAM" id="SSF57850">
    <property type="entry name" value="RING/U-box"/>
    <property type="match status" value="1"/>
</dbReference>
<feature type="transmembrane region" description="Helical" evidence="15">
    <location>
        <begin position="493"/>
        <end position="512"/>
    </location>
</feature>
<dbReference type="GO" id="GO:0005789">
    <property type="term" value="C:endoplasmic reticulum membrane"/>
    <property type="evidence" value="ECO:0007669"/>
    <property type="project" value="TreeGrafter"/>
</dbReference>
<feature type="domain" description="RING-type" evidence="16">
    <location>
        <begin position="62"/>
        <end position="109"/>
    </location>
</feature>
<evidence type="ECO:0000256" key="10">
    <source>
        <dbReference type="ARBA" id="ARBA00022833"/>
    </source>
</evidence>
<feature type="transmembrane region" description="Helical" evidence="15">
    <location>
        <begin position="571"/>
        <end position="595"/>
    </location>
</feature>
<evidence type="ECO:0000256" key="15">
    <source>
        <dbReference type="SAM" id="Phobius"/>
    </source>
</evidence>
<protein>
    <recommendedName>
        <fullName evidence="4">RING-type E3 ubiquitin transferase</fullName>
        <ecNumber evidence="4">2.3.2.27</ecNumber>
    </recommendedName>
</protein>
<keyword evidence="11 15" id="KW-1133">Transmembrane helix</keyword>
<name>A0AAV8TKX0_9ROSI</name>
<dbReference type="InterPro" id="IPR056521">
    <property type="entry name" value="MARCHF6-like_C"/>
</dbReference>
<dbReference type="EMBL" id="JAIWQS010000004">
    <property type="protein sequence ID" value="KAJ8767071.1"/>
    <property type="molecule type" value="Genomic_DNA"/>
</dbReference>
<evidence type="ECO:0000313" key="19">
    <source>
        <dbReference type="Proteomes" id="UP001159364"/>
    </source>
</evidence>
<dbReference type="AlphaFoldDB" id="A0AAV8TKX0"/>
<keyword evidence="9" id="KW-0833">Ubl conjugation pathway</keyword>
<comment type="caution">
    <text evidence="18">The sequence shown here is derived from an EMBL/GenBank/DDBJ whole genome shotgun (WGS) entry which is preliminary data.</text>
</comment>
<evidence type="ECO:0000256" key="11">
    <source>
        <dbReference type="ARBA" id="ARBA00022989"/>
    </source>
</evidence>
<accession>A0AAV8TKX0</accession>
<dbReference type="GO" id="GO:0061630">
    <property type="term" value="F:ubiquitin protein ligase activity"/>
    <property type="evidence" value="ECO:0007669"/>
    <property type="project" value="UniProtKB-EC"/>
</dbReference>
<dbReference type="Pfam" id="PF23113">
    <property type="entry name" value="MARCHF6_C"/>
    <property type="match status" value="1"/>
</dbReference>
<evidence type="ECO:0000256" key="7">
    <source>
        <dbReference type="ARBA" id="ARBA00022723"/>
    </source>
</evidence>
<dbReference type="EC" id="2.3.2.27" evidence="4"/>
<feature type="region of interest" description="Disordered" evidence="14">
    <location>
        <begin position="1069"/>
        <end position="1088"/>
    </location>
</feature>
<reference evidence="18 19" key="1">
    <citation type="submission" date="2021-09" db="EMBL/GenBank/DDBJ databases">
        <title>Genomic insights and catalytic innovation underlie evolution of tropane alkaloids biosynthesis.</title>
        <authorList>
            <person name="Wang Y.-J."/>
            <person name="Tian T."/>
            <person name="Huang J.-P."/>
            <person name="Huang S.-X."/>
        </authorList>
    </citation>
    <scope>NUCLEOTIDE SEQUENCE [LARGE SCALE GENOMIC DNA]</scope>
    <source>
        <strain evidence="18">KIB-2018</strain>
        <tissue evidence="18">Leaf</tissue>
    </source>
</reference>
<feature type="compositionally biased region" description="Basic and acidic residues" evidence="14">
    <location>
        <begin position="230"/>
        <end position="241"/>
    </location>
</feature>
<dbReference type="PANTHER" id="PTHR13145">
    <property type="entry name" value="SSM4 PROTEIN"/>
    <property type="match status" value="1"/>
</dbReference>
<dbReference type="SMART" id="SM00744">
    <property type="entry name" value="RINGv"/>
    <property type="match status" value="1"/>
</dbReference>
<evidence type="ECO:0000256" key="12">
    <source>
        <dbReference type="ARBA" id="ARBA00023136"/>
    </source>
</evidence>
<feature type="transmembrane region" description="Helical" evidence="15">
    <location>
        <begin position="924"/>
        <end position="941"/>
    </location>
</feature>
<evidence type="ECO:0000259" key="16">
    <source>
        <dbReference type="PROSITE" id="PS50089"/>
    </source>
</evidence>
<feature type="transmembrane region" description="Helical" evidence="15">
    <location>
        <begin position="145"/>
        <end position="167"/>
    </location>
</feature>
<dbReference type="PROSITE" id="PS51292">
    <property type="entry name" value="ZF_RING_CH"/>
    <property type="match status" value="1"/>
</dbReference>
<comment type="subcellular location">
    <subcellularLocation>
        <location evidence="2">Membrane</location>
        <topology evidence="2">Multi-pass membrane protein</topology>
    </subcellularLocation>
</comment>
<feature type="region of interest" description="Disordered" evidence="14">
    <location>
        <begin position="1"/>
        <end position="27"/>
    </location>
</feature>
<dbReference type="GO" id="GO:0008270">
    <property type="term" value="F:zinc ion binding"/>
    <property type="evidence" value="ECO:0007669"/>
    <property type="project" value="UniProtKB-KW"/>
</dbReference>
<evidence type="ECO:0000259" key="17">
    <source>
        <dbReference type="PROSITE" id="PS51292"/>
    </source>
</evidence>
<dbReference type="InterPro" id="IPR001841">
    <property type="entry name" value="Znf_RING"/>
</dbReference>
<evidence type="ECO:0000256" key="13">
    <source>
        <dbReference type="PROSITE-ProRule" id="PRU00175"/>
    </source>
</evidence>
<feature type="domain" description="RING-CH-type" evidence="17">
    <location>
        <begin position="54"/>
        <end position="115"/>
    </location>
</feature>
<evidence type="ECO:0000256" key="5">
    <source>
        <dbReference type="ARBA" id="ARBA00022679"/>
    </source>
</evidence>
<keyword evidence="6 15" id="KW-0812">Transmembrane</keyword>
<evidence type="ECO:0000256" key="2">
    <source>
        <dbReference type="ARBA" id="ARBA00004141"/>
    </source>
</evidence>
<dbReference type="GO" id="GO:0036503">
    <property type="term" value="P:ERAD pathway"/>
    <property type="evidence" value="ECO:0007669"/>
    <property type="project" value="TreeGrafter"/>
</dbReference>
<proteinExistence type="predicted"/>
<dbReference type="CDD" id="cd16702">
    <property type="entry name" value="RING_CH-C4HC3_MARCH6"/>
    <property type="match status" value="1"/>
</dbReference>
<feature type="region of interest" description="Disordered" evidence="14">
    <location>
        <begin position="230"/>
        <end position="254"/>
    </location>
</feature>
<feature type="compositionally biased region" description="Low complexity" evidence="14">
    <location>
        <begin position="16"/>
        <end position="27"/>
    </location>
</feature>
<feature type="transmembrane region" description="Helical" evidence="15">
    <location>
        <begin position="1016"/>
        <end position="1035"/>
    </location>
</feature>
<keyword evidence="7" id="KW-0479">Metal-binding</keyword>
<dbReference type="Pfam" id="PF12906">
    <property type="entry name" value="RINGv"/>
    <property type="match status" value="1"/>
</dbReference>
<dbReference type="InterPro" id="IPR011016">
    <property type="entry name" value="Znf_RING-CH"/>
</dbReference>
<evidence type="ECO:0000256" key="14">
    <source>
        <dbReference type="SAM" id="MobiDB-lite"/>
    </source>
</evidence>
<keyword evidence="8 13" id="KW-0863">Zinc-finger</keyword>
<comment type="pathway">
    <text evidence="3">Protein modification; protein ubiquitination.</text>
</comment>
<keyword evidence="12 15" id="KW-0472">Membrane</keyword>
<feature type="transmembrane region" description="Helical" evidence="15">
    <location>
        <begin position="524"/>
        <end position="543"/>
    </location>
</feature>